<keyword evidence="3" id="KW-1185">Reference proteome</keyword>
<dbReference type="InterPro" id="IPR040398">
    <property type="entry name" value="Not1"/>
</dbReference>
<feature type="domain" description="CCR4-NOT transcription complex subunit 1 CAF1-binding" evidence="1">
    <location>
        <begin position="32"/>
        <end position="222"/>
    </location>
</feature>
<evidence type="ECO:0000259" key="1">
    <source>
        <dbReference type="Pfam" id="PF16415"/>
    </source>
</evidence>
<dbReference type="GeneID" id="24922703"/>
<name>D8M539_BLAHO</name>
<evidence type="ECO:0000313" key="3">
    <source>
        <dbReference type="Proteomes" id="UP000008312"/>
    </source>
</evidence>
<evidence type="ECO:0000313" key="2">
    <source>
        <dbReference type="EMBL" id="CBK23190.2"/>
    </source>
</evidence>
<dbReference type="GO" id="GO:0000288">
    <property type="term" value="P:nuclear-transcribed mRNA catabolic process, deadenylation-dependent decay"/>
    <property type="evidence" value="ECO:0007669"/>
    <property type="project" value="TreeGrafter"/>
</dbReference>
<reference evidence="2" key="1">
    <citation type="submission" date="2010-02" db="EMBL/GenBank/DDBJ databases">
        <title>Sequencing and annotation of the Blastocystis hominis genome.</title>
        <authorList>
            <person name="Wincker P."/>
        </authorList>
    </citation>
    <scope>NUCLEOTIDE SEQUENCE</scope>
    <source>
        <strain evidence="2">Singapore isolate B</strain>
    </source>
</reference>
<protein>
    <recommendedName>
        <fullName evidence="1">CCR4-NOT transcription complex subunit 1 CAF1-binding domain-containing protein</fullName>
    </recommendedName>
</protein>
<organism evidence="2">
    <name type="scientific">Blastocystis hominis</name>
    <dbReference type="NCBI Taxonomy" id="12968"/>
    <lineage>
        <taxon>Eukaryota</taxon>
        <taxon>Sar</taxon>
        <taxon>Stramenopiles</taxon>
        <taxon>Bigyra</taxon>
        <taxon>Opalozoa</taxon>
        <taxon>Opalinata</taxon>
        <taxon>Blastocystidae</taxon>
        <taxon>Blastocystis</taxon>
    </lineage>
</organism>
<dbReference type="Gene3D" id="1.25.40.180">
    <property type="match status" value="1"/>
</dbReference>
<dbReference type="OrthoDB" id="1933107at2759"/>
<dbReference type="OMA" id="QTHELMS"/>
<dbReference type="GO" id="GO:0030015">
    <property type="term" value="C:CCR4-NOT core complex"/>
    <property type="evidence" value="ECO:0007669"/>
    <property type="project" value="InterPro"/>
</dbReference>
<dbReference type="PANTHER" id="PTHR13162">
    <property type="entry name" value="CCR4-NOT TRANSCRIPTION COMPLEX"/>
    <property type="match status" value="1"/>
</dbReference>
<proteinExistence type="predicted"/>
<dbReference type="AlphaFoldDB" id="D8M539"/>
<dbReference type="Proteomes" id="UP000008312">
    <property type="component" value="Unassembled WGS sequence"/>
</dbReference>
<dbReference type="RefSeq" id="XP_012897238.1">
    <property type="nucleotide sequence ID" value="XM_013041784.1"/>
</dbReference>
<dbReference type="Pfam" id="PF16415">
    <property type="entry name" value="CNOT1_CAF1_bind"/>
    <property type="match status" value="1"/>
</dbReference>
<dbReference type="InterPro" id="IPR032191">
    <property type="entry name" value="CNOT1_CAF1_bind"/>
</dbReference>
<gene>
    <name evidence="2" type="ORF">GSBLH_T00006579001</name>
</gene>
<dbReference type="InParanoid" id="D8M539"/>
<dbReference type="GO" id="GO:0000932">
    <property type="term" value="C:P-body"/>
    <property type="evidence" value="ECO:0007669"/>
    <property type="project" value="TreeGrafter"/>
</dbReference>
<sequence length="250" mass="29365">MLSPTNDQLSELQNRQREIQKEIVPVTRTIDYAEPEDRLKERISMLINNLTEMNLSAKVNDLSDLLTNDTEKWFVDFLVRSRVERQDNYHGLYLSLVNYLVKTKGRELFNQVIDTSIQVTQELLTSDIKVLNEQHLFLKNMGGWLGLLTIGQDICLSQLHLNLTDLLLSSFYHKRLWYVYEFVCFLLRGCKESQVIKLPQPWLVALLSLLKEIYMVPGIKEHFARLFKNFLEYMKTSTPTRRRATSITTF</sequence>
<dbReference type="GO" id="GO:0017148">
    <property type="term" value="P:negative regulation of translation"/>
    <property type="evidence" value="ECO:0007669"/>
    <property type="project" value="InterPro"/>
</dbReference>
<dbReference type="PANTHER" id="PTHR13162:SF8">
    <property type="entry name" value="CCR4-NOT TRANSCRIPTION COMPLEX SUBUNIT 1"/>
    <property type="match status" value="1"/>
</dbReference>
<dbReference type="EMBL" id="FN668656">
    <property type="protein sequence ID" value="CBK23190.2"/>
    <property type="molecule type" value="Genomic_DNA"/>
</dbReference>
<accession>D8M539</accession>
<dbReference type="GO" id="GO:0060090">
    <property type="term" value="F:molecular adaptor activity"/>
    <property type="evidence" value="ECO:0007669"/>
    <property type="project" value="TreeGrafter"/>
</dbReference>